<dbReference type="PANTHER" id="PTHR48153">
    <property type="entry name" value="UFM1-SPECIFIC PROTEASE 2"/>
    <property type="match status" value="1"/>
</dbReference>
<dbReference type="EMBL" id="PRFC01000029">
    <property type="protein sequence ID" value="PWV15387.1"/>
    <property type="molecule type" value="Genomic_DNA"/>
</dbReference>
<dbReference type="VEuPathDB" id="TriTrypDB:C4B63_7g385"/>
<dbReference type="PANTHER" id="PTHR48153:SF2">
    <property type="entry name" value="UFM1-SPECIFIC PROTEASE 2"/>
    <property type="match status" value="1"/>
</dbReference>
<sequence>MSDEVQFFLSLKDELPLLILRKSGQTIAVTRDEPSVGSILPFSPRVCDLVRVSDEDVLRKTYEDGYFTAVARNWRIKAKVNVSLDPIEERTHWLLFLGRNKGTAEKSKTTVAKSFKGTEKDLREVVNWLKSLSVEGYCEVYLASEPSISDLRVTGEVGRLCLCRGDERVNEQVFFGDSMDEIAICLEELLSVFFFDCVREAKAVFWPPSLAHPLNIHYGAREMRVAEHNAALLPMRPLLHLGQRYKEWPMTINLPTVLAASVPRTGQSWEKNLICNIHAHLSTNSVINGGEKFVVSGAYDYYHYRVDGFKDDGWGCAYRSLQTILSWFQHEGYMNEPIPDICAIQNILYAKDPDKMNRKEFIGSKEWIGSFEVMIVIQHFLPGMDCMIRRMESGSDLETDPSVQQTLVNHFRQKRACPVMIGGSSYAHTILGVDANLATMEARYLVADPHYSSGETSLKTVVKKGYVGWKEAGKFFESNSWYNLCIPQLATYDPR</sequence>
<accession>A0A2V2X3L2</accession>
<protein>
    <recommendedName>
        <fullName evidence="2">UFSP1/2/DUB catalytic domain-containing protein</fullName>
    </recommendedName>
</protein>
<dbReference type="Gene3D" id="3.90.70.130">
    <property type="match status" value="1"/>
</dbReference>
<dbReference type="VEuPathDB" id="TriTrypDB:BCY84_20522"/>
<organism evidence="3 4">
    <name type="scientific">Trypanosoma cruzi</name>
    <dbReference type="NCBI Taxonomy" id="5693"/>
    <lineage>
        <taxon>Eukaryota</taxon>
        <taxon>Discoba</taxon>
        <taxon>Euglenozoa</taxon>
        <taxon>Kinetoplastea</taxon>
        <taxon>Metakinetoplastina</taxon>
        <taxon>Trypanosomatida</taxon>
        <taxon>Trypanosomatidae</taxon>
        <taxon>Trypanosoma</taxon>
        <taxon>Schizotrypanum</taxon>
    </lineage>
</organism>
<dbReference type="VEuPathDB" id="TriTrypDB:ECC02_002628"/>
<dbReference type="VEuPathDB" id="TriTrypDB:C3747_29g228"/>
<dbReference type="InterPro" id="IPR012462">
    <property type="entry name" value="UFSP1/2_DUB_cat"/>
</dbReference>
<dbReference type="AlphaFoldDB" id="A0A2V2X3L2"/>
<name>A0A2V2X3L2_TRYCR</name>
<gene>
    <name evidence="3" type="ORF">C3747_29g228</name>
</gene>
<evidence type="ECO:0000313" key="4">
    <source>
        <dbReference type="Proteomes" id="UP000246078"/>
    </source>
</evidence>
<dbReference type="VEuPathDB" id="TriTrypDB:TCSYLVIO_003716"/>
<feature type="domain" description="UFSP1/2/DUB catalytic" evidence="2">
    <location>
        <begin position="291"/>
        <end position="485"/>
    </location>
</feature>
<dbReference type="VEuPathDB" id="TriTrypDB:Tc_MARK_2477"/>
<keyword evidence="1" id="KW-0378">Hydrolase</keyword>
<dbReference type="GO" id="GO:0071567">
    <property type="term" value="F:deUFMylase activity"/>
    <property type="evidence" value="ECO:0007669"/>
    <property type="project" value="TreeGrafter"/>
</dbReference>
<evidence type="ECO:0000256" key="1">
    <source>
        <dbReference type="ARBA" id="ARBA00022801"/>
    </source>
</evidence>
<dbReference type="Pfam" id="PF07910">
    <property type="entry name" value="Peptidase_C78"/>
    <property type="match status" value="1"/>
</dbReference>
<reference evidence="3 4" key="1">
    <citation type="journal article" date="2018" name="Microb. Genom.">
        <title>Expanding an expanded genome: long-read sequencing of Trypanosoma cruzi.</title>
        <authorList>
            <person name="Berna L."/>
            <person name="Rodriguez M."/>
            <person name="Chiribao M.L."/>
            <person name="Parodi-Talice A."/>
            <person name="Pita S."/>
            <person name="Rijo G."/>
            <person name="Alvarez-Valin F."/>
            <person name="Robello C."/>
        </authorList>
    </citation>
    <scope>NUCLEOTIDE SEQUENCE [LARGE SCALE GENOMIC DNA]</scope>
    <source>
        <strain evidence="3 4">TCC</strain>
    </source>
</reference>
<dbReference type="VEuPathDB" id="TriTrypDB:TcG_01339"/>
<dbReference type="Proteomes" id="UP000246078">
    <property type="component" value="Unassembled WGS sequence"/>
</dbReference>
<proteinExistence type="predicted"/>
<dbReference type="VEuPathDB" id="TriTrypDB:TCDM_02468"/>
<evidence type="ECO:0000313" key="3">
    <source>
        <dbReference type="EMBL" id="PWV15387.1"/>
    </source>
</evidence>
<dbReference type="VEuPathDB" id="TriTrypDB:TcCLB.507053.30"/>
<evidence type="ECO:0000259" key="2">
    <source>
        <dbReference type="Pfam" id="PF07910"/>
    </source>
</evidence>
<dbReference type="VEuPathDB" id="TriTrypDB:TcBrA4_0125520"/>
<comment type="caution">
    <text evidence="3">The sequence shown here is derived from an EMBL/GenBank/DDBJ whole genome shotgun (WGS) entry which is preliminary data.</text>
</comment>
<dbReference type="VEuPathDB" id="TriTrypDB:TcCL_NonESM03184"/>